<feature type="region of interest" description="Disordered" evidence="6">
    <location>
        <begin position="819"/>
        <end position="841"/>
    </location>
</feature>
<protein>
    <submittedName>
        <fullName evidence="8">LIM and calponin homology domains-containing protein 1</fullName>
    </submittedName>
</protein>
<feature type="region of interest" description="Disordered" evidence="6">
    <location>
        <begin position="658"/>
        <end position="677"/>
    </location>
</feature>
<gene>
    <name evidence="8" type="ORF">SSS_7468</name>
</gene>
<dbReference type="PANTHER" id="PTHR15551:SF3">
    <property type="entry name" value="LIM AND CALPONIN HOMOLOGY DOMAINS-CONTAINING PROTEIN 1"/>
    <property type="match status" value="1"/>
</dbReference>
<dbReference type="Proteomes" id="UP000070412">
    <property type="component" value="Unassembled WGS sequence"/>
</dbReference>
<dbReference type="AlphaFoldDB" id="A0A834VFG6"/>
<dbReference type="GO" id="GO:0046872">
    <property type="term" value="F:metal ion binding"/>
    <property type="evidence" value="ECO:0007669"/>
    <property type="project" value="UniProtKB-KW"/>
</dbReference>
<name>A0A834VFG6_SARSC</name>
<dbReference type="PANTHER" id="PTHR15551">
    <property type="entry name" value="LIM DOMAIN ONLY 7"/>
    <property type="match status" value="1"/>
</dbReference>
<evidence type="ECO:0000256" key="6">
    <source>
        <dbReference type="SAM" id="MobiDB-lite"/>
    </source>
</evidence>
<dbReference type="Gene3D" id="2.10.110.10">
    <property type="entry name" value="Cysteine Rich Protein"/>
    <property type="match status" value="1"/>
</dbReference>
<proteinExistence type="predicted"/>
<dbReference type="Pfam" id="PF00412">
    <property type="entry name" value="LIM"/>
    <property type="match status" value="1"/>
</dbReference>
<feature type="compositionally biased region" description="Low complexity" evidence="6">
    <location>
        <begin position="318"/>
        <end position="330"/>
    </location>
</feature>
<accession>A0A834VFG6</accession>
<evidence type="ECO:0000256" key="5">
    <source>
        <dbReference type="SAM" id="Coils"/>
    </source>
</evidence>
<reference evidence="8" key="2">
    <citation type="submission" date="2020-01" db="EMBL/GenBank/DDBJ databases">
        <authorList>
            <person name="Korhonen P.K.K."/>
            <person name="Guangxu M.G."/>
            <person name="Wang T.W."/>
            <person name="Stroehlein A.J.S."/>
            <person name="Young N.D."/>
            <person name="Ang C.-S.A."/>
            <person name="Fernando D.W.F."/>
            <person name="Lu H.L."/>
            <person name="Taylor S.T."/>
            <person name="Ehtesham M.E.M."/>
            <person name="Najaraj S.H.N."/>
            <person name="Harsha G.H.G."/>
            <person name="Madugundu A.M."/>
            <person name="Renuse S.R."/>
            <person name="Holt D.H."/>
            <person name="Pandey A.P."/>
            <person name="Papenfuss A.P."/>
            <person name="Gasser R.B.G."/>
            <person name="Fischer K.F."/>
        </authorList>
    </citation>
    <scope>NUCLEOTIDE SEQUENCE</scope>
    <source>
        <strain evidence="8">SSS_KF_BRIS2020</strain>
    </source>
</reference>
<dbReference type="GO" id="GO:0001725">
    <property type="term" value="C:stress fiber"/>
    <property type="evidence" value="ECO:0007669"/>
    <property type="project" value="TreeGrafter"/>
</dbReference>
<dbReference type="OrthoDB" id="15627at2759"/>
<dbReference type="EnsemblMetazoa" id="SSS_7468s_mrna">
    <property type="protein sequence ID" value="KAF7495612.1"/>
    <property type="gene ID" value="SSS_7468"/>
</dbReference>
<feature type="region of interest" description="Disordered" evidence="6">
    <location>
        <begin position="458"/>
        <end position="506"/>
    </location>
</feature>
<dbReference type="SMART" id="SM00132">
    <property type="entry name" value="LIM"/>
    <property type="match status" value="1"/>
</dbReference>
<keyword evidence="1 4" id="KW-0479">Metal-binding</keyword>
<dbReference type="EMBL" id="WVUK01000047">
    <property type="protein sequence ID" value="KAF7495612.1"/>
    <property type="molecule type" value="Genomic_DNA"/>
</dbReference>
<evidence type="ECO:0000256" key="4">
    <source>
        <dbReference type="PROSITE-ProRule" id="PRU00125"/>
    </source>
</evidence>
<evidence type="ECO:0000256" key="3">
    <source>
        <dbReference type="ARBA" id="ARBA00023038"/>
    </source>
</evidence>
<feature type="compositionally biased region" description="Polar residues" evidence="6">
    <location>
        <begin position="586"/>
        <end position="616"/>
    </location>
</feature>
<feature type="region of interest" description="Disordered" evidence="6">
    <location>
        <begin position="909"/>
        <end position="939"/>
    </location>
</feature>
<keyword evidence="3 4" id="KW-0440">LIM domain</keyword>
<dbReference type="InterPro" id="IPR001781">
    <property type="entry name" value="Znf_LIM"/>
</dbReference>
<evidence type="ECO:0000313" key="10">
    <source>
        <dbReference type="Proteomes" id="UP000070412"/>
    </source>
</evidence>
<feature type="compositionally biased region" description="Low complexity" evidence="6">
    <location>
        <begin position="663"/>
        <end position="674"/>
    </location>
</feature>
<dbReference type="PROSITE" id="PS00478">
    <property type="entry name" value="LIM_DOMAIN_1"/>
    <property type="match status" value="1"/>
</dbReference>
<dbReference type="GO" id="GO:0051496">
    <property type="term" value="P:positive regulation of stress fiber assembly"/>
    <property type="evidence" value="ECO:0007669"/>
    <property type="project" value="TreeGrafter"/>
</dbReference>
<feature type="compositionally biased region" description="Low complexity" evidence="6">
    <location>
        <begin position="392"/>
        <end position="403"/>
    </location>
</feature>
<dbReference type="PROSITE" id="PS50023">
    <property type="entry name" value="LIM_DOMAIN_2"/>
    <property type="match status" value="1"/>
</dbReference>
<dbReference type="GO" id="GO:0032034">
    <property type="term" value="F:myosin II head/neck binding"/>
    <property type="evidence" value="ECO:0007669"/>
    <property type="project" value="TreeGrafter"/>
</dbReference>
<evidence type="ECO:0000313" key="8">
    <source>
        <dbReference type="EMBL" id="KAF7495612.1"/>
    </source>
</evidence>
<feature type="coiled-coil region" evidence="5">
    <location>
        <begin position="104"/>
        <end position="135"/>
    </location>
</feature>
<evidence type="ECO:0000313" key="9">
    <source>
        <dbReference type="EnsemblMetazoa" id="KAF7495612.1"/>
    </source>
</evidence>
<evidence type="ECO:0000256" key="2">
    <source>
        <dbReference type="ARBA" id="ARBA00022833"/>
    </source>
</evidence>
<dbReference type="OMA" id="ATHKQIS"/>
<feature type="compositionally biased region" description="Low complexity" evidence="6">
    <location>
        <begin position="477"/>
        <end position="506"/>
    </location>
</feature>
<keyword evidence="10" id="KW-1185">Reference proteome</keyword>
<evidence type="ECO:0000259" key="7">
    <source>
        <dbReference type="PROSITE" id="PS50023"/>
    </source>
</evidence>
<sequence>MLTMPRGCSASDRGSWKESYRSPVDSVECSSADDSDNSSTNSSNNGGVGGCGSNVRSNSQLPIGCITTHRVSAVIRPERKMPPIDPLQFVKIQKNELCQKAVEQIKLAEEVKITKEKIKEVEEEWQNNLMNWKSKRKLTKNNSEDEILPRNPNRKTKTFSEILNEKAKSGARIGYNLHKYIDPNLENEDLFNAVNQVSAKEMELVSKQYQQNNLANEIDGRSLETRNYGNDSFDNTTENDSDVTRIHYGYNNNDGMTRIGTDVDDDKALRLMQQQNQQQSSDFQDESHRSASNVHLNTTLLEEFSCRKTENCDNNQNSSEMSLSSPSLSSKKLNDQNKFQQHPSKVHVPINDWKSQHSNSEDLQQQQHHRSHQSQHQIARKNSSSFADDSESGQQQSQQLNSSFEIDDDEELDEELRRLRLDQERSFKAKLHTFEVLAKQEEEAARRAAEANLKRQQNRAAKLAAERSKSLSNINAQSKQSISQQQQLQQQSKKSNPISVSSSSIQSKSIYNNFKTKSRTNTADPIEDDFLQNYQNRDETSGTSVVYNFKDKQNNSQIVKSSNSIESGNKSSSNKMTASGKEAITKSDNAQSFSSSSLQNPKNHLQSKSTSSLSTDNIYENVPNMVTGVNHGQSLVQDNHPSMMQTPPTAIHQCYHRQSMNQSPTSPSDSISDTETLRSASQKLLQQQQQIYQNQPLPNSKAILQQPSISLPPISQSSNDHYSNLPSLNYGSFSSADNYPLDSNKRFTPINDDNIGLPSIQITKTIQTISPDENPVYQNHPMLINQQNYHNYENSYGTEAMMMMPRRDDLVSLYPPQPMRPHLPTEPYHQNPLSQSSLTNPSHQYQSHYLYYPKPYTGSAILPNQIAATHKQISMKQSNLVGPDQRQSYGSNGYNPNHWVIQEAELRQSNQRLQQQQQQQQSSNSIHGSNSSKSSHSQQHGYLSVSGKKKCSKCGDELGKGCAAMVVESLSLYYHINCFRCFVCNVQLGNGTVGTDVRVRQNKLHCQNCYSNDEAGLKFSRV</sequence>
<dbReference type="CDD" id="cd08368">
    <property type="entry name" value="LIM"/>
    <property type="match status" value="1"/>
</dbReference>
<reference evidence="10" key="1">
    <citation type="journal article" date="2020" name="PLoS Negl. Trop. Dis.">
        <title>High-quality nuclear genome for Sarcoptes scabiei-A critical resource for a neglected parasite.</title>
        <authorList>
            <person name="Korhonen P.K."/>
            <person name="Gasser R.B."/>
            <person name="Ma G."/>
            <person name="Wang T."/>
            <person name="Stroehlein A.J."/>
            <person name="Young N.D."/>
            <person name="Ang C.S."/>
            <person name="Fernando D.D."/>
            <person name="Lu H.C."/>
            <person name="Taylor S."/>
            <person name="Reynolds S.L."/>
            <person name="Mofiz E."/>
            <person name="Najaraj S.H."/>
            <person name="Gowda H."/>
            <person name="Madugundu A."/>
            <person name="Renuse S."/>
            <person name="Holt D."/>
            <person name="Pandey A."/>
            <person name="Papenfuss A.T."/>
            <person name="Fischer K."/>
        </authorList>
    </citation>
    <scope>NUCLEOTIDE SEQUENCE [LARGE SCALE GENOMIC DNA]</scope>
</reference>
<reference evidence="9" key="3">
    <citation type="submission" date="2022-06" db="UniProtKB">
        <authorList>
            <consortium name="EnsemblMetazoa"/>
        </authorList>
    </citation>
    <scope>IDENTIFICATION</scope>
</reference>
<feature type="domain" description="LIM zinc-binding" evidence="7">
    <location>
        <begin position="949"/>
        <end position="1016"/>
    </location>
</feature>
<organism evidence="8">
    <name type="scientific">Sarcoptes scabiei</name>
    <name type="common">Itch mite</name>
    <name type="synonym">Acarus scabiei</name>
    <dbReference type="NCBI Taxonomy" id="52283"/>
    <lineage>
        <taxon>Eukaryota</taxon>
        <taxon>Metazoa</taxon>
        <taxon>Ecdysozoa</taxon>
        <taxon>Arthropoda</taxon>
        <taxon>Chelicerata</taxon>
        <taxon>Arachnida</taxon>
        <taxon>Acari</taxon>
        <taxon>Acariformes</taxon>
        <taxon>Sarcoptiformes</taxon>
        <taxon>Astigmata</taxon>
        <taxon>Psoroptidia</taxon>
        <taxon>Sarcoptoidea</taxon>
        <taxon>Sarcoptidae</taxon>
        <taxon>Sarcoptinae</taxon>
        <taxon>Sarcoptes</taxon>
    </lineage>
</organism>
<feature type="compositionally biased region" description="Low complexity" evidence="6">
    <location>
        <begin position="560"/>
        <end position="575"/>
    </location>
</feature>
<evidence type="ECO:0000256" key="1">
    <source>
        <dbReference type="ARBA" id="ARBA00022723"/>
    </source>
</evidence>
<feature type="compositionally biased region" description="Polar residues" evidence="6">
    <location>
        <begin position="831"/>
        <end position="841"/>
    </location>
</feature>
<keyword evidence="5" id="KW-0175">Coiled coil</keyword>
<dbReference type="GO" id="GO:0051893">
    <property type="term" value="P:regulation of focal adhesion assembly"/>
    <property type="evidence" value="ECO:0007669"/>
    <property type="project" value="TreeGrafter"/>
</dbReference>
<feature type="region of interest" description="Disordered" evidence="6">
    <location>
        <begin position="311"/>
        <end position="409"/>
    </location>
</feature>
<feature type="region of interest" description="Disordered" evidence="6">
    <location>
        <begin position="557"/>
        <end position="616"/>
    </location>
</feature>
<feature type="region of interest" description="Disordered" evidence="6">
    <location>
        <begin position="1"/>
        <end position="53"/>
    </location>
</feature>
<keyword evidence="2 4" id="KW-0862">Zinc</keyword>